<evidence type="ECO:0000256" key="1">
    <source>
        <dbReference type="ARBA" id="ARBA00022729"/>
    </source>
</evidence>
<evidence type="ECO:0000313" key="5">
    <source>
        <dbReference type="Ensembl" id="ENSPNYP00000014431.1"/>
    </source>
</evidence>
<dbReference type="GO" id="GO:0007166">
    <property type="term" value="P:cell surface receptor signaling pathway"/>
    <property type="evidence" value="ECO:0007669"/>
    <property type="project" value="TreeGrafter"/>
</dbReference>
<sequence>VYIYRLLLTLLTRPLSVSESVLITQWPHYISNPSNGLVKMHCYQNDTDYQYLYWYKQPRGKSFQLIVATVAGISQFEEGFKSGFQAEKNDKQWSLTITSIQEKDEAVYLCAARLHGTVADLRSMTKTSDSMAYFGAGTKLTVLDPIKPNVTVLAPSVNECKNKKDKKRKKTLVCVATEFYPDHVKVFWQIDGKNITDGVATDEAAERIETPSVSYRITSRLRVSAKDWFTKGKNFSCIVSFYNGTGTTKHFGEISGIEGKFRSTK</sequence>
<dbReference type="GO" id="GO:0002376">
    <property type="term" value="P:immune system process"/>
    <property type="evidence" value="ECO:0007669"/>
    <property type="project" value="UniProtKB-KW"/>
</dbReference>
<dbReference type="GO" id="GO:0005886">
    <property type="term" value="C:plasma membrane"/>
    <property type="evidence" value="ECO:0007669"/>
    <property type="project" value="TreeGrafter"/>
</dbReference>
<dbReference type="SMART" id="SM00406">
    <property type="entry name" value="IGv"/>
    <property type="match status" value="1"/>
</dbReference>
<dbReference type="InterPro" id="IPR003599">
    <property type="entry name" value="Ig_sub"/>
</dbReference>
<dbReference type="InterPro" id="IPR013106">
    <property type="entry name" value="Ig_V-set"/>
</dbReference>
<dbReference type="PROSITE" id="PS50835">
    <property type="entry name" value="IG_LIKE"/>
    <property type="match status" value="2"/>
</dbReference>
<name>A0A3B4FYN9_9CICH</name>
<dbReference type="AlphaFoldDB" id="A0A3B4FYN9"/>
<evidence type="ECO:0000256" key="2">
    <source>
        <dbReference type="ARBA" id="ARBA00022859"/>
    </source>
</evidence>
<keyword evidence="2" id="KW-0391">Immunity</keyword>
<evidence type="ECO:0000259" key="4">
    <source>
        <dbReference type="PROSITE" id="PS50835"/>
    </source>
</evidence>
<dbReference type="Ensembl" id="ENSPNYT00000014798.1">
    <property type="protein sequence ID" value="ENSPNYP00000014431.1"/>
    <property type="gene ID" value="ENSPNYG00000010778.1"/>
</dbReference>
<organism evidence="5">
    <name type="scientific">Pundamilia nyererei</name>
    <dbReference type="NCBI Taxonomy" id="303518"/>
    <lineage>
        <taxon>Eukaryota</taxon>
        <taxon>Metazoa</taxon>
        <taxon>Chordata</taxon>
        <taxon>Craniata</taxon>
        <taxon>Vertebrata</taxon>
        <taxon>Euteleostomi</taxon>
        <taxon>Actinopterygii</taxon>
        <taxon>Neopterygii</taxon>
        <taxon>Teleostei</taxon>
        <taxon>Neoteleostei</taxon>
        <taxon>Acanthomorphata</taxon>
        <taxon>Ovalentaria</taxon>
        <taxon>Cichlomorphae</taxon>
        <taxon>Cichliformes</taxon>
        <taxon>Cichlidae</taxon>
        <taxon>African cichlids</taxon>
        <taxon>Pseudocrenilabrinae</taxon>
        <taxon>Haplochromini</taxon>
        <taxon>Pundamilia</taxon>
    </lineage>
</organism>
<accession>A0A3B4FYN9</accession>
<feature type="domain" description="Ig-like" evidence="4">
    <location>
        <begin position="14"/>
        <end position="125"/>
    </location>
</feature>
<proteinExistence type="predicted"/>
<protein>
    <recommendedName>
        <fullName evidence="4">Ig-like domain-containing protein</fullName>
    </recommendedName>
</protein>
<evidence type="ECO:0000256" key="3">
    <source>
        <dbReference type="SAM" id="SignalP"/>
    </source>
</evidence>
<dbReference type="InterPro" id="IPR036179">
    <property type="entry name" value="Ig-like_dom_sf"/>
</dbReference>
<keyword evidence="1 3" id="KW-0732">Signal</keyword>
<dbReference type="InterPro" id="IPR003597">
    <property type="entry name" value="Ig_C1-set"/>
</dbReference>
<dbReference type="InterPro" id="IPR007110">
    <property type="entry name" value="Ig-like_dom"/>
</dbReference>
<dbReference type="Gene3D" id="2.60.40.10">
    <property type="entry name" value="Immunoglobulins"/>
    <property type="match status" value="2"/>
</dbReference>
<feature type="domain" description="Ig-like" evidence="4">
    <location>
        <begin position="148"/>
        <end position="255"/>
    </location>
</feature>
<dbReference type="Pfam" id="PF07686">
    <property type="entry name" value="V-set"/>
    <property type="match status" value="1"/>
</dbReference>
<dbReference type="InterPro" id="IPR013783">
    <property type="entry name" value="Ig-like_fold"/>
</dbReference>
<dbReference type="PANTHER" id="PTHR23268">
    <property type="entry name" value="T-CELL RECEPTOR BETA CHAIN"/>
    <property type="match status" value="1"/>
</dbReference>
<dbReference type="SMART" id="SM00409">
    <property type="entry name" value="IG"/>
    <property type="match status" value="1"/>
</dbReference>
<feature type="chain" id="PRO_5017389106" description="Ig-like domain-containing protein" evidence="3">
    <location>
        <begin position="19"/>
        <end position="265"/>
    </location>
</feature>
<dbReference type="PANTHER" id="PTHR23268:SF117">
    <property type="entry name" value="T CELL RECEPTOR BETA VARIABLE 29-1"/>
    <property type="match status" value="1"/>
</dbReference>
<reference evidence="5" key="1">
    <citation type="submission" date="2023-09" db="UniProtKB">
        <authorList>
            <consortium name="Ensembl"/>
        </authorList>
    </citation>
    <scope>IDENTIFICATION</scope>
</reference>
<dbReference type="SUPFAM" id="SSF48726">
    <property type="entry name" value="Immunoglobulin"/>
    <property type="match status" value="2"/>
</dbReference>
<dbReference type="Pfam" id="PF07654">
    <property type="entry name" value="C1-set"/>
    <property type="match status" value="1"/>
</dbReference>
<dbReference type="SMART" id="SM00407">
    <property type="entry name" value="IGc1"/>
    <property type="match status" value="1"/>
</dbReference>
<dbReference type="GeneTree" id="ENSGT00940000164625"/>
<feature type="signal peptide" evidence="3">
    <location>
        <begin position="1"/>
        <end position="18"/>
    </location>
</feature>
<dbReference type="InterPro" id="IPR050413">
    <property type="entry name" value="TCR_beta_variable"/>
</dbReference>